<evidence type="ECO:0008006" key="4">
    <source>
        <dbReference type="Google" id="ProtNLM"/>
    </source>
</evidence>
<dbReference type="InParanoid" id="Q5BA67"/>
<dbReference type="AlphaFoldDB" id="Q5BA67"/>
<dbReference type="Pfam" id="PF00201">
    <property type="entry name" value="UDPGT"/>
    <property type="match status" value="1"/>
</dbReference>
<dbReference type="EMBL" id="BN001307">
    <property type="protein sequence ID" value="CBF87105.1"/>
    <property type="molecule type" value="Genomic_DNA"/>
</dbReference>
<keyword evidence="1" id="KW-0808">Transferase</keyword>
<sequence length="156" mass="16914">MIDYTELLIPTLKALAGRDDCMVIGALGIRGAKLEGVEITINAKIVDFLLYDAVLKYADVFVSNAGYGGLMHSVMNGVLMVLAGTGQDKAEVAMRGEWAGIAVNLRTKTPTVEALQKAVGRVLSETDFKVRCTQIQRENEQLNCLVQLEKLIDGKA</sequence>
<dbReference type="CAZy" id="GT1">
    <property type="family name" value="Glycosyltransferase Family 1"/>
</dbReference>
<dbReference type="InterPro" id="IPR002213">
    <property type="entry name" value="UDP_glucos_trans"/>
</dbReference>
<dbReference type="OMA" id="VADLECI"/>
<dbReference type="RefSeq" id="XP_660167.1">
    <property type="nucleotide sequence ID" value="XM_655075.1"/>
</dbReference>
<evidence type="ECO:0000313" key="2">
    <source>
        <dbReference type="EMBL" id="CBF87105.1"/>
    </source>
</evidence>
<keyword evidence="3" id="KW-1185">Reference proteome</keyword>
<dbReference type="Proteomes" id="UP000000560">
    <property type="component" value="Chromosome VII"/>
</dbReference>
<dbReference type="PANTHER" id="PTHR21015:SF22">
    <property type="entry name" value="GLYCOSYLTRANSFERASE"/>
    <property type="match status" value="1"/>
</dbReference>
<dbReference type="SUPFAM" id="SSF53756">
    <property type="entry name" value="UDP-Glycosyltransferase/glycogen phosphorylase"/>
    <property type="match status" value="1"/>
</dbReference>
<dbReference type="GeneID" id="2874778"/>
<gene>
    <name evidence="2" type="ORF">ANIA_02563</name>
</gene>
<dbReference type="OrthoDB" id="5835829at2759"/>
<proteinExistence type="predicted"/>
<dbReference type="Gene3D" id="3.40.50.2000">
    <property type="entry name" value="Glycogen Phosphorylase B"/>
    <property type="match status" value="1"/>
</dbReference>
<protein>
    <recommendedName>
        <fullName evidence="4">Glycosyl transferase family 28 C-terminal domain-containing protein</fullName>
    </recommendedName>
</protein>
<reference evidence="3" key="1">
    <citation type="journal article" date="2005" name="Nature">
        <title>Sequencing of Aspergillus nidulans and comparative analysis with A. fumigatus and A. oryzae.</title>
        <authorList>
            <person name="Galagan J.E."/>
            <person name="Calvo S.E."/>
            <person name="Cuomo C."/>
            <person name="Ma L.J."/>
            <person name="Wortman J.R."/>
            <person name="Batzoglou S."/>
            <person name="Lee S.I."/>
            <person name="Basturkmen M."/>
            <person name="Spevak C.C."/>
            <person name="Clutterbuck J."/>
            <person name="Kapitonov V."/>
            <person name="Jurka J."/>
            <person name="Scazzocchio C."/>
            <person name="Farman M."/>
            <person name="Butler J."/>
            <person name="Purcell S."/>
            <person name="Harris S."/>
            <person name="Braus G.H."/>
            <person name="Draht O."/>
            <person name="Busch S."/>
            <person name="D'Enfert C."/>
            <person name="Bouchier C."/>
            <person name="Goldman G.H."/>
            <person name="Bell-Pedersen D."/>
            <person name="Griffiths-Jones S."/>
            <person name="Doonan J.H."/>
            <person name="Yu J."/>
            <person name="Vienken K."/>
            <person name="Pain A."/>
            <person name="Freitag M."/>
            <person name="Selker E.U."/>
            <person name="Archer D.B."/>
            <person name="Penalva M.A."/>
            <person name="Oakley B.R."/>
            <person name="Momany M."/>
            <person name="Tanaka T."/>
            <person name="Kumagai T."/>
            <person name="Asai K."/>
            <person name="Machida M."/>
            <person name="Nierman W.C."/>
            <person name="Denning D.W."/>
            <person name="Caddick M."/>
            <person name="Hynes M."/>
            <person name="Paoletti M."/>
            <person name="Fischer R."/>
            <person name="Miller B."/>
            <person name="Dyer P."/>
            <person name="Sachs M.S."/>
            <person name="Osmani S.A."/>
            <person name="Birren B.W."/>
        </authorList>
    </citation>
    <scope>NUCLEOTIDE SEQUENCE [LARGE SCALE GENOMIC DNA]</scope>
    <source>
        <strain evidence="3">FGSC A4 / ATCC 38163 / CBS 112.46 / NRRL 194 / M139</strain>
    </source>
</reference>
<dbReference type="VEuPathDB" id="FungiDB:AN2563"/>
<dbReference type="KEGG" id="ani:ANIA_02563"/>
<accession>Q5BA67</accession>
<dbReference type="PANTHER" id="PTHR21015">
    <property type="entry name" value="UDP-N-ACETYLGLUCOSAMINE--N-ACETYLMURAMYL-(PENTAPEPTIDE) PYROPHOSPHORYL-UNDECAPRENOL N-ACETYLGLUCOSAMINE TRANSFERASE 1"/>
    <property type="match status" value="1"/>
</dbReference>
<evidence type="ECO:0000256" key="1">
    <source>
        <dbReference type="ARBA" id="ARBA00022679"/>
    </source>
</evidence>
<organism evidence="2 3">
    <name type="scientific">Emericella nidulans (strain FGSC A4 / ATCC 38163 / CBS 112.46 / NRRL 194 / M139)</name>
    <name type="common">Aspergillus nidulans</name>
    <dbReference type="NCBI Taxonomy" id="227321"/>
    <lineage>
        <taxon>Eukaryota</taxon>
        <taxon>Fungi</taxon>
        <taxon>Dikarya</taxon>
        <taxon>Ascomycota</taxon>
        <taxon>Pezizomycotina</taxon>
        <taxon>Eurotiomycetes</taxon>
        <taxon>Eurotiomycetidae</taxon>
        <taxon>Eurotiales</taxon>
        <taxon>Aspergillaceae</taxon>
        <taxon>Aspergillus</taxon>
        <taxon>Aspergillus subgen. Nidulantes</taxon>
    </lineage>
</organism>
<dbReference type="GO" id="GO:0008194">
    <property type="term" value="F:UDP-glycosyltransferase activity"/>
    <property type="evidence" value="ECO:0007669"/>
    <property type="project" value="InterPro"/>
</dbReference>
<evidence type="ECO:0000313" key="3">
    <source>
        <dbReference type="Proteomes" id="UP000000560"/>
    </source>
</evidence>
<reference evidence="3" key="2">
    <citation type="journal article" date="2009" name="Fungal Genet. Biol.">
        <title>The 2008 update of the Aspergillus nidulans genome annotation: a community effort.</title>
        <authorList>
            <person name="Wortman J.R."/>
            <person name="Gilsenan J.M."/>
            <person name="Joardar V."/>
            <person name="Deegan J."/>
            <person name="Clutterbuck J."/>
            <person name="Andersen M.R."/>
            <person name="Archer D."/>
            <person name="Bencina M."/>
            <person name="Braus G."/>
            <person name="Coutinho P."/>
            <person name="von Dohren H."/>
            <person name="Doonan J."/>
            <person name="Driessen A.J."/>
            <person name="Durek P."/>
            <person name="Espeso E."/>
            <person name="Fekete E."/>
            <person name="Flipphi M."/>
            <person name="Estrada C.G."/>
            <person name="Geysens S."/>
            <person name="Goldman G."/>
            <person name="de Groot P.W."/>
            <person name="Hansen K."/>
            <person name="Harris S.D."/>
            <person name="Heinekamp T."/>
            <person name="Helmstaedt K."/>
            <person name="Henrissat B."/>
            <person name="Hofmann G."/>
            <person name="Homan T."/>
            <person name="Horio T."/>
            <person name="Horiuchi H."/>
            <person name="James S."/>
            <person name="Jones M."/>
            <person name="Karaffa L."/>
            <person name="Karanyi Z."/>
            <person name="Kato M."/>
            <person name="Keller N."/>
            <person name="Kelly D.E."/>
            <person name="Kiel J.A."/>
            <person name="Kim J.M."/>
            <person name="van der Klei I.J."/>
            <person name="Klis F.M."/>
            <person name="Kovalchuk A."/>
            <person name="Krasevec N."/>
            <person name="Kubicek C.P."/>
            <person name="Liu B."/>
            <person name="Maccabe A."/>
            <person name="Meyer V."/>
            <person name="Mirabito P."/>
            <person name="Miskei M."/>
            <person name="Mos M."/>
            <person name="Mullins J."/>
            <person name="Nelson D.R."/>
            <person name="Nielsen J."/>
            <person name="Oakley B.R."/>
            <person name="Osmani S.A."/>
            <person name="Pakula T."/>
            <person name="Paszewski A."/>
            <person name="Paulsen I."/>
            <person name="Pilsyk S."/>
            <person name="Pocsi I."/>
            <person name="Punt P.J."/>
            <person name="Ram A.F."/>
            <person name="Ren Q."/>
            <person name="Robellet X."/>
            <person name="Robson G."/>
            <person name="Seiboth B."/>
            <person name="van Solingen P."/>
            <person name="Specht T."/>
            <person name="Sun J."/>
            <person name="Taheri-Talesh N."/>
            <person name="Takeshita N."/>
            <person name="Ussery D."/>
            <person name="vanKuyk P.A."/>
            <person name="Visser H."/>
            <person name="van de Vondervoort P.J."/>
            <person name="de Vries R.P."/>
            <person name="Walton J."/>
            <person name="Xiang X."/>
            <person name="Xiong Y."/>
            <person name="Zeng A.P."/>
            <person name="Brandt B.W."/>
            <person name="Cornell M.J."/>
            <person name="van den Hondel C.A."/>
            <person name="Visser J."/>
            <person name="Oliver S.G."/>
            <person name="Turner G."/>
        </authorList>
    </citation>
    <scope>GENOME REANNOTATION</scope>
    <source>
        <strain evidence="3">FGSC A4 / ATCC 38163 / CBS 112.46 / NRRL 194 / M139</strain>
    </source>
</reference>
<dbReference type="HOGENOM" id="CLU_1695331_0_0_1"/>
<accession>C8VPV0</accession>
<dbReference type="eggNOG" id="KOG1192">
    <property type="taxonomic scope" value="Eukaryota"/>
</dbReference>
<name>Q5BA67_EMENI</name>